<protein>
    <submittedName>
        <fullName evidence="2">Hemin uptake protein HemP</fullName>
    </submittedName>
</protein>
<reference evidence="2 3" key="1">
    <citation type="journal article" date="2021" name="Int. J. Syst. Evol. Microbiol.">
        <title>Steroidobacter gossypii sp. nov., isolated from soil of cotton cropping field.</title>
        <authorList>
            <person name="Huang R."/>
            <person name="Yang S."/>
            <person name="Zhen C."/>
            <person name="Liu W."/>
        </authorList>
    </citation>
    <scope>NUCLEOTIDE SEQUENCE [LARGE SCALE GENOMIC DNA]</scope>
    <source>
        <strain evidence="2 3">S1-65</strain>
    </source>
</reference>
<dbReference type="Gene3D" id="2.10.70.10">
    <property type="entry name" value="Complement Module, domain 1"/>
    <property type="match status" value="1"/>
</dbReference>
<feature type="region of interest" description="Disordered" evidence="1">
    <location>
        <begin position="1"/>
        <end position="26"/>
    </location>
</feature>
<organism evidence="2 3">
    <name type="scientific">Steroidobacter gossypii</name>
    <dbReference type="NCBI Taxonomy" id="2805490"/>
    <lineage>
        <taxon>Bacteria</taxon>
        <taxon>Pseudomonadati</taxon>
        <taxon>Pseudomonadota</taxon>
        <taxon>Gammaproteobacteria</taxon>
        <taxon>Steroidobacterales</taxon>
        <taxon>Steroidobacteraceae</taxon>
        <taxon>Steroidobacter</taxon>
    </lineage>
</organism>
<dbReference type="EMBL" id="JAEVLS010000008">
    <property type="protein sequence ID" value="MBM0108295.1"/>
    <property type="molecule type" value="Genomic_DNA"/>
</dbReference>
<dbReference type="Proteomes" id="UP000661077">
    <property type="component" value="Unassembled WGS sequence"/>
</dbReference>
<name>A0ABS1X520_9GAMM</name>
<dbReference type="RefSeq" id="WP_203170450.1">
    <property type="nucleotide sequence ID" value="NZ_JAEVLS010000008.1"/>
</dbReference>
<comment type="caution">
    <text evidence="2">The sequence shown here is derived from an EMBL/GenBank/DDBJ whole genome shotgun (WGS) entry which is preliminary data.</text>
</comment>
<evidence type="ECO:0000313" key="3">
    <source>
        <dbReference type="Proteomes" id="UP000661077"/>
    </source>
</evidence>
<keyword evidence="3" id="KW-1185">Reference proteome</keyword>
<dbReference type="Pfam" id="PF10636">
    <property type="entry name" value="hemP"/>
    <property type="match status" value="1"/>
</dbReference>
<sequence length="66" mass="7517">MLQHQPKTPLRPAELRSPANELPRGPAIPLLRSEELFGKAREILIEHSGGYYRLRVTNSNKLILTK</sequence>
<evidence type="ECO:0000313" key="2">
    <source>
        <dbReference type="EMBL" id="MBM0108295.1"/>
    </source>
</evidence>
<gene>
    <name evidence="2" type="ORF">JM946_26490</name>
</gene>
<proteinExistence type="predicted"/>
<accession>A0ABS1X520</accession>
<evidence type="ECO:0000256" key="1">
    <source>
        <dbReference type="SAM" id="MobiDB-lite"/>
    </source>
</evidence>
<dbReference type="InterPro" id="IPR019600">
    <property type="entry name" value="Hemin_uptake_protein_HemP"/>
</dbReference>